<feature type="compositionally biased region" description="Basic and acidic residues" evidence="1">
    <location>
        <begin position="93"/>
        <end position="105"/>
    </location>
</feature>
<evidence type="ECO:0000313" key="2">
    <source>
        <dbReference type="EMBL" id="GAA4209120.1"/>
    </source>
</evidence>
<keyword evidence="3" id="KW-1185">Reference proteome</keyword>
<gene>
    <name evidence="2" type="ORF">GCM10022252_75160</name>
</gene>
<proteinExistence type="predicted"/>
<name>A0ABP8BKF1_9ACTN</name>
<feature type="region of interest" description="Disordered" evidence="1">
    <location>
        <begin position="55"/>
        <end position="111"/>
    </location>
</feature>
<accession>A0ABP8BKF1</accession>
<dbReference type="EMBL" id="BAABAQ010000020">
    <property type="protein sequence ID" value="GAA4209120.1"/>
    <property type="molecule type" value="Genomic_DNA"/>
</dbReference>
<comment type="caution">
    <text evidence="2">The sequence shown here is derived from an EMBL/GenBank/DDBJ whole genome shotgun (WGS) entry which is preliminary data.</text>
</comment>
<organism evidence="2 3">
    <name type="scientific">Streptosporangium oxazolinicum</name>
    <dbReference type="NCBI Taxonomy" id="909287"/>
    <lineage>
        <taxon>Bacteria</taxon>
        <taxon>Bacillati</taxon>
        <taxon>Actinomycetota</taxon>
        <taxon>Actinomycetes</taxon>
        <taxon>Streptosporangiales</taxon>
        <taxon>Streptosporangiaceae</taxon>
        <taxon>Streptosporangium</taxon>
    </lineage>
</organism>
<dbReference type="Proteomes" id="UP001501251">
    <property type="component" value="Unassembled WGS sequence"/>
</dbReference>
<evidence type="ECO:0000256" key="1">
    <source>
        <dbReference type="SAM" id="MobiDB-lite"/>
    </source>
</evidence>
<sequence length="111" mass="12395">MVWNRLMDDNEPYAREIAERMLWILRAYPDVVQVGDASSYGKREGVGIRISFDVSLPPGAQVGDWPRQGPEWADAERTGPAPGPPVRRGPSAPRRELPPPRRELPPGRGRS</sequence>
<reference evidence="3" key="1">
    <citation type="journal article" date="2019" name="Int. J. Syst. Evol. Microbiol.">
        <title>The Global Catalogue of Microorganisms (GCM) 10K type strain sequencing project: providing services to taxonomists for standard genome sequencing and annotation.</title>
        <authorList>
            <consortium name="The Broad Institute Genomics Platform"/>
            <consortium name="The Broad Institute Genome Sequencing Center for Infectious Disease"/>
            <person name="Wu L."/>
            <person name="Ma J."/>
        </authorList>
    </citation>
    <scope>NUCLEOTIDE SEQUENCE [LARGE SCALE GENOMIC DNA]</scope>
    <source>
        <strain evidence="3">JCM 17388</strain>
    </source>
</reference>
<protein>
    <submittedName>
        <fullName evidence="2">Uncharacterized protein</fullName>
    </submittedName>
</protein>
<evidence type="ECO:0000313" key="3">
    <source>
        <dbReference type="Proteomes" id="UP001501251"/>
    </source>
</evidence>